<dbReference type="AlphaFoldDB" id="A0A973W6N7"/>
<sequence length="61" mass="6949">MADFVPKGFYALERAVLLIARELDERLWDHAKMTLAEINAYERLGKAHTTRIFGKPSRGSS</sequence>
<dbReference type="RefSeq" id="WP_029084986.1">
    <property type="nucleotide sequence ID" value="NZ_CP088285.1"/>
</dbReference>
<protein>
    <submittedName>
        <fullName evidence="1">Uncharacterized protein</fullName>
    </submittedName>
</protein>
<name>A0A973W6N7_9BRAD</name>
<comment type="caution">
    <text evidence="1">The sequence shown here is derived from an EMBL/GenBank/DDBJ whole genome shotgun (WGS) entry which is preliminary data.</text>
</comment>
<evidence type="ECO:0000313" key="1">
    <source>
        <dbReference type="EMBL" id="NVI48234.1"/>
    </source>
</evidence>
<accession>A0A973W6N7</accession>
<organism evidence="1">
    <name type="scientific">Bradyrhizobium septentrionale</name>
    <dbReference type="NCBI Taxonomy" id="1404411"/>
    <lineage>
        <taxon>Bacteria</taxon>
        <taxon>Pseudomonadati</taxon>
        <taxon>Pseudomonadota</taxon>
        <taxon>Alphaproteobacteria</taxon>
        <taxon>Hyphomicrobiales</taxon>
        <taxon>Nitrobacteraceae</taxon>
        <taxon>Bradyrhizobium</taxon>
    </lineage>
</organism>
<reference evidence="1" key="1">
    <citation type="submission" date="2020-06" db="EMBL/GenBank/DDBJ databases">
        <title>Whole Genome Sequence of Bradyrhizobium sp. Strain 1S1.</title>
        <authorList>
            <person name="Bromfield E.S.P."/>
            <person name="Cloutier S."/>
        </authorList>
    </citation>
    <scope>NUCLEOTIDE SEQUENCE [LARGE SCALE GENOMIC DNA]</scope>
    <source>
        <strain evidence="1">1S1</strain>
    </source>
</reference>
<gene>
    <name evidence="1" type="ORF">HAP48_036125</name>
</gene>
<dbReference type="EMBL" id="JAAOLE020000001">
    <property type="protein sequence ID" value="NVI48234.1"/>
    <property type="molecule type" value="Genomic_DNA"/>
</dbReference>
<proteinExistence type="predicted"/>